<name>A4EBU7_COLAA</name>
<evidence type="ECO:0000313" key="2">
    <source>
        <dbReference type="EMBL" id="EBA39057.1"/>
    </source>
</evidence>
<dbReference type="Proteomes" id="UP000002979">
    <property type="component" value="Unassembled WGS sequence"/>
</dbReference>
<evidence type="ECO:0000256" key="1">
    <source>
        <dbReference type="SAM" id="Phobius"/>
    </source>
</evidence>
<feature type="transmembrane region" description="Helical" evidence="1">
    <location>
        <begin position="55"/>
        <end position="73"/>
    </location>
</feature>
<keyword evidence="1" id="KW-0472">Membrane</keyword>
<feature type="transmembrane region" description="Helical" evidence="1">
    <location>
        <begin position="79"/>
        <end position="98"/>
    </location>
</feature>
<reference evidence="2 3" key="1">
    <citation type="submission" date="2007-01" db="EMBL/GenBank/DDBJ databases">
        <title>Draft genome sequence of Collinsella aerofaciens (ATCC 25986).</title>
        <authorList>
            <person name="Sudarsanam P."/>
            <person name="Ley R."/>
            <person name="Guruge J."/>
            <person name="Turnbaugh P.J."/>
            <person name="Mahowald M."/>
            <person name="Liep D."/>
            <person name="Gordon J."/>
        </authorList>
    </citation>
    <scope>NUCLEOTIDE SEQUENCE [LARGE SCALE GENOMIC DNA]</scope>
    <source>
        <strain evidence="3">ATCC 25986 / DSM 3979 / JCM 10188 / KCTC 3647 / NCTC 11838 / VPI 1003</strain>
    </source>
</reference>
<dbReference type="EMBL" id="AAVN02000008">
    <property type="protein sequence ID" value="EBA39057.1"/>
    <property type="molecule type" value="Genomic_DNA"/>
</dbReference>
<proteinExistence type="predicted"/>
<gene>
    <name evidence="2" type="ORF">COLAER_01921</name>
</gene>
<accession>A4EBU7</accession>
<reference evidence="2 3" key="2">
    <citation type="submission" date="2007-04" db="EMBL/GenBank/DDBJ databases">
        <authorList>
            <person name="Fulton L."/>
            <person name="Clifton S."/>
            <person name="Fulton B."/>
            <person name="Xu J."/>
            <person name="Minx P."/>
            <person name="Mardis E.R."/>
            <person name="Wilson R.K."/>
        </authorList>
    </citation>
    <scope>NUCLEOTIDE SEQUENCE [LARGE SCALE GENOMIC DNA]</scope>
    <source>
        <strain evidence="3">ATCC 25986 / DSM 3979 / JCM 10188 / KCTC 3647 / NCTC 11838 / VPI 1003</strain>
    </source>
</reference>
<keyword evidence="1" id="KW-1133">Transmembrane helix</keyword>
<protein>
    <submittedName>
        <fullName evidence="2">Uncharacterized protein</fullName>
    </submittedName>
</protein>
<keyword evidence="1" id="KW-0812">Transmembrane</keyword>
<organism evidence="2 3">
    <name type="scientific">Collinsella aerofaciens (strain ATCC 25986 / DSM 3979 / JCM 10188 / KCTC 3647 / NCTC 11838 / VPI 1003)</name>
    <dbReference type="NCBI Taxonomy" id="411903"/>
    <lineage>
        <taxon>Bacteria</taxon>
        <taxon>Bacillati</taxon>
        <taxon>Actinomycetota</taxon>
        <taxon>Coriobacteriia</taxon>
        <taxon>Coriobacteriales</taxon>
        <taxon>Coriobacteriaceae</taxon>
        <taxon>Collinsella</taxon>
    </lineage>
</organism>
<dbReference type="AlphaFoldDB" id="A4EBU7"/>
<comment type="caution">
    <text evidence="2">The sequence shown here is derived from an EMBL/GenBank/DDBJ whole genome shotgun (WGS) entry which is preliminary data.</text>
</comment>
<dbReference type="RefSeq" id="WP_006235838.1">
    <property type="nucleotide sequence ID" value="NZ_AAVN02000008.1"/>
</dbReference>
<sequence length="129" mass="13771">MRGVQVVERSLMAGGMSAEAAAIAREAQMRSEASEAARIAYVTQARTLRERRGSFIKMVVISALVAAICSRLRGTVGALGFSISTGLVIWGVVDAVMLTSQIKVLDKRAMDMMRARDAAAKIAAEAQEL</sequence>
<evidence type="ECO:0000313" key="3">
    <source>
        <dbReference type="Proteomes" id="UP000002979"/>
    </source>
</evidence>